<dbReference type="EMBL" id="JYDT01000011">
    <property type="protein sequence ID" value="KRY91732.1"/>
    <property type="molecule type" value="Genomic_DNA"/>
</dbReference>
<comment type="caution">
    <text evidence="1">The sequence shown here is derived from an EMBL/GenBank/DDBJ whole genome shotgun (WGS) entry which is preliminary data.</text>
</comment>
<reference evidence="1 2" key="1">
    <citation type="submission" date="2015-01" db="EMBL/GenBank/DDBJ databases">
        <title>Evolution of Trichinella species and genotypes.</title>
        <authorList>
            <person name="Korhonen P.K."/>
            <person name="Edoardo P."/>
            <person name="Giuseppe L.R."/>
            <person name="Gasser R.B."/>
        </authorList>
    </citation>
    <scope>NUCLEOTIDE SEQUENCE [LARGE SCALE GENOMIC DNA]</scope>
    <source>
        <strain evidence="1">ISS470</strain>
    </source>
</reference>
<keyword evidence="2" id="KW-1185">Reference proteome</keyword>
<accession>A0A0V1G079</accession>
<gene>
    <name evidence="1" type="ORF">T4D_7306</name>
</gene>
<name>A0A0V1G079_TRIPS</name>
<protein>
    <submittedName>
        <fullName evidence="1">Uncharacterized protein</fullName>
    </submittedName>
</protein>
<sequence>MTIQELAANCKEYRKQMVSTSLPDSYAWIQPIYTRGQGLGQQFDASSGTEFQYTTAEILVKARMVPQTLNFAIDQKAADLHGIIAIWKTALICCKTIVPQSVEKLGTGRGSGYLRRYGRRLIMHRSVMYDCNDVIRETKESDKILEA</sequence>
<evidence type="ECO:0000313" key="1">
    <source>
        <dbReference type="EMBL" id="KRY91732.1"/>
    </source>
</evidence>
<dbReference type="Proteomes" id="UP000054995">
    <property type="component" value="Unassembled WGS sequence"/>
</dbReference>
<organism evidence="1 2">
    <name type="scientific">Trichinella pseudospiralis</name>
    <name type="common">Parasitic roundworm</name>
    <dbReference type="NCBI Taxonomy" id="6337"/>
    <lineage>
        <taxon>Eukaryota</taxon>
        <taxon>Metazoa</taxon>
        <taxon>Ecdysozoa</taxon>
        <taxon>Nematoda</taxon>
        <taxon>Enoplea</taxon>
        <taxon>Dorylaimia</taxon>
        <taxon>Trichinellida</taxon>
        <taxon>Trichinellidae</taxon>
        <taxon>Trichinella</taxon>
    </lineage>
</organism>
<evidence type="ECO:0000313" key="2">
    <source>
        <dbReference type="Proteomes" id="UP000054995"/>
    </source>
</evidence>
<proteinExistence type="predicted"/>
<dbReference type="AlphaFoldDB" id="A0A0V1G079"/>